<keyword evidence="3" id="KW-1185">Reference proteome</keyword>
<dbReference type="EMBL" id="JARK01000291">
    <property type="protein sequence ID" value="EYC38840.1"/>
    <property type="molecule type" value="Genomic_DNA"/>
</dbReference>
<reference evidence="3" key="1">
    <citation type="journal article" date="2015" name="Nat. Genet.">
        <title>The genome and transcriptome of the zoonotic hookworm Ancylostoma ceylanicum identify infection-specific gene families.</title>
        <authorList>
            <person name="Schwarz E.M."/>
            <person name="Hu Y."/>
            <person name="Antoshechkin I."/>
            <person name="Miller M.M."/>
            <person name="Sternberg P.W."/>
            <person name="Aroian R.V."/>
        </authorList>
    </citation>
    <scope>NUCLEOTIDE SEQUENCE</scope>
    <source>
        <strain evidence="3">HY135</strain>
    </source>
</reference>
<dbReference type="Proteomes" id="UP000024635">
    <property type="component" value="Unassembled WGS sequence"/>
</dbReference>
<sequence length="138" mass="15503">MFPSRTFFIALCFLTTTILSSRLCGVMLVHKLGKMCRITTEETCSKLNFEDVNIPIMGSNTYDLGNLNNASRPNTAFVWLFAEEVITIITKIIQQEYCIRKVTVGIRCRIAAGPERGKSMLRVRGSSRSHYDFAAATL</sequence>
<evidence type="ECO:0000313" key="2">
    <source>
        <dbReference type="EMBL" id="EYC38840.1"/>
    </source>
</evidence>
<feature type="signal peptide" evidence="1">
    <location>
        <begin position="1"/>
        <end position="20"/>
    </location>
</feature>
<organism evidence="2 3">
    <name type="scientific">Ancylostoma ceylanicum</name>
    <dbReference type="NCBI Taxonomy" id="53326"/>
    <lineage>
        <taxon>Eukaryota</taxon>
        <taxon>Metazoa</taxon>
        <taxon>Ecdysozoa</taxon>
        <taxon>Nematoda</taxon>
        <taxon>Chromadorea</taxon>
        <taxon>Rhabditida</taxon>
        <taxon>Rhabditina</taxon>
        <taxon>Rhabditomorpha</taxon>
        <taxon>Strongyloidea</taxon>
        <taxon>Ancylostomatidae</taxon>
        <taxon>Ancylostomatinae</taxon>
        <taxon>Ancylostoma</taxon>
    </lineage>
</organism>
<keyword evidence="1" id="KW-0732">Signal</keyword>
<protein>
    <submittedName>
        <fullName evidence="2">Uncharacterized protein</fullName>
    </submittedName>
</protein>
<dbReference type="OrthoDB" id="5839529at2759"/>
<evidence type="ECO:0000256" key="1">
    <source>
        <dbReference type="SAM" id="SignalP"/>
    </source>
</evidence>
<comment type="caution">
    <text evidence="2">The sequence shown here is derived from an EMBL/GenBank/DDBJ whole genome shotgun (WGS) entry which is preliminary data.</text>
</comment>
<accession>A0A016WGS1</accession>
<dbReference type="AlphaFoldDB" id="A0A016WGS1"/>
<proteinExistence type="predicted"/>
<gene>
    <name evidence="2" type="primary">Acey_s0691.g1567</name>
    <name evidence="2" type="ORF">Y032_0691g1567</name>
</gene>
<name>A0A016WGS1_9BILA</name>
<feature type="chain" id="PRO_5001494663" evidence="1">
    <location>
        <begin position="21"/>
        <end position="138"/>
    </location>
</feature>
<evidence type="ECO:0000313" key="3">
    <source>
        <dbReference type="Proteomes" id="UP000024635"/>
    </source>
</evidence>